<dbReference type="AlphaFoldDB" id="A0A2N9JIV6"/>
<dbReference type="RefSeq" id="WP_158681088.1">
    <property type="nucleotide sequence ID" value="NZ_BAAAGO010000021.1"/>
</dbReference>
<dbReference type="KEGG" id="mgg:MPLG2_2431"/>
<keyword evidence="3" id="KW-1185">Reference proteome</keyword>
<evidence type="ECO:0000256" key="1">
    <source>
        <dbReference type="SAM" id="Phobius"/>
    </source>
</evidence>
<feature type="transmembrane region" description="Helical" evidence="1">
    <location>
        <begin position="16"/>
        <end position="37"/>
    </location>
</feature>
<protein>
    <submittedName>
        <fullName evidence="2">Uncharacterized protein</fullName>
    </submittedName>
</protein>
<dbReference type="EMBL" id="LT985188">
    <property type="protein sequence ID" value="SPD87461.1"/>
    <property type="molecule type" value="Genomic_DNA"/>
</dbReference>
<organism evidence="2 3">
    <name type="scientific">Micropruina glycogenica</name>
    <dbReference type="NCBI Taxonomy" id="75385"/>
    <lineage>
        <taxon>Bacteria</taxon>
        <taxon>Bacillati</taxon>
        <taxon>Actinomycetota</taxon>
        <taxon>Actinomycetes</taxon>
        <taxon>Propionibacteriales</taxon>
        <taxon>Nocardioidaceae</taxon>
        <taxon>Micropruina</taxon>
    </lineage>
</organism>
<proteinExistence type="predicted"/>
<sequence>MTQADAPRRRLSDRTLWVLVGLAAVALAVAIGLALWLNATPPLQPVPVASRPSA</sequence>
<evidence type="ECO:0000313" key="2">
    <source>
        <dbReference type="EMBL" id="SPD87461.1"/>
    </source>
</evidence>
<gene>
    <name evidence="2" type="ORF">MPLG2_2431</name>
</gene>
<keyword evidence="1" id="KW-0472">Membrane</keyword>
<reference evidence="2 3" key="1">
    <citation type="submission" date="2018-02" db="EMBL/GenBank/DDBJ databases">
        <authorList>
            <person name="Cohen D.B."/>
            <person name="Kent A.D."/>
        </authorList>
    </citation>
    <scope>NUCLEOTIDE SEQUENCE [LARGE SCALE GENOMIC DNA]</scope>
    <source>
        <strain evidence="2">1</strain>
    </source>
</reference>
<keyword evidence="1" id="KW-1133">Transmembrane helix</keyword>
<name>A0A2N9JIV6_9ACTN</name>
<dbReference type="Proteomes" id="UP000238164">
    <property type="component" value="Chromosome 1"/>
</dbReference>
<evidence type="ECO:0000313" key="3">
    <source>
        <dbReference type="Proteomes" id="UP000238164"/>
    </source>
</evidence>
<keyword evidence="1" id="KW-0812">Transmembrane</keyword>
<accession>A0A2N9JIV6</accession>